<feature type="transmembrane region" description="Helical" evidence="7">
    <location>
        <begin position="252"/>
        <end position="272"/>
    </location>
</feature>
<evidence type="ECO:0000256" key="2">
    <source>
        <dbReference type="ARBA" id="ARBA00007049"/>
    </source>
</evidence>
<dbReference type="Proteomes" id="UP000076722">
    <property type="component" value="Unassembled WGS sequence"/>
</dbReference>
<evidence type="ECO:0000256" key="3">
    <source>
        <dbReference type="ARBA" id="ARBA00022692"/>
    </source>
</evidence>
<evidence type="ECO:0000313" key="9">
    <source>
        <dbReference type="Proteomes" id="UP000076722"/>
    </source>
</evidence>
<dbReference type="InterPro" id="IPR008217">
    <property type="entry name" value="Ccc1_fam"/>
</dbReference>
<evidence type="ECO:0000256" key="6">
    <source>
        <dbReference type="SAM" id="MobiDB-lite"/>
    </source>
</evidence>
<dbReference type="EMBL" id="KV419435">
    <property type="protein sequence ID" value="KZS88564.1"/>
    <property type="molecule type" value="Genomic_DNA"/>
</dbReference>
<accession>A0A164PBQ1</accession>
<dbReference type="PANTHER" id="PTHR31851">
    <property type="entry name" value="FE(2+)/MN(2+) TRANSPORTER PCL1"/>
    <property type="match status" value="1"/>
</dbReference>
<feature type="transmembrane region" description="Helical" evidence="7">
    <location>
        <begin position="279"/>
        <end position="299"/>
    </location>
</feature>
<dbReference type="AlphaFoldDB" id="A0A164PBQ1"/>
<dbReference type="GO" id="GO:0030026">
    <property type="term" value="P:intracellular manganese ion homeostasis"/>
    <property type="evidence" value="ECO:0007669"/>
    <property type="project" value="InterPro"/>
</dbReference>
<gene>
    <name evidence="8" type="ORF">SISNIDRAFT_417958</name>
</gene>
<dbReference type="GO" id="GO:0005384">
    <property type="term" value="F:manganese ion transmembrane transporter activity"/>
    <property type="evidence" value="ECO:0007669"/>
    <property type="project" value="InterPro"/>
</dbReference>
<comment type="similarity">
    <text evidence="2">Belongs to the CCC1 family.</text>
</comment>
<keyword evidence="3 7" id="KW-0812">Transmembrane</keyword>
<reference evidence="8 9" key="1">
    <citation type="journal article" date="2016" name="Mol. Biol. Evol.">
        <title>Comparative Genomics of Early-Diverging Mushroom-Forming Fungi Provides Insights into the Origins of Lignocellulose Decay Capabilities.</title>
        <authorList>
            <person name="Nagy L.G."/>
            <person name="Riley R."/>
            <person name="Tritt A."/>
            <person name="Adam C."/>
            <person name="Daum C."/>
            <person name="Floudas D."/>
            <person name="Sun H."/>
            <person name="Yadav J.S."/>
            <person name="Pangilinan J."/>
            <person name="Larsson K.H."/>
            <person name="Matsuura K."/>
            <person name="Barry K."/>
            <person name="Labutti K."/>
            <person name="Kuo R."/>
            <person name="Ohm R.A."/>
            <person name="Bhattacharya S.S."/>
            <person name="Shirouzu T."/>
            <person name="Yoshinaga Y."/>
            <person name="Martin F.M."/>
            <person name="Grigoriev I.V."/>
            <person name="Hibbett D.S."/>
        </authorList>
    </citation>
    <scope>NUCLEOTIDE SEQUENCE [LARGE SCALE GENOMIC DNA]</scope>
    <source>
        <strain evidence="8 9">HHB9708</strain>
    </source>
</reference>
<evidence type="ECO:0000256" key="7">
    <source>
        <dbReference type="SAM" id="Phobius"/>
    </source>
</evidence>
<evidence type="ECO:0000256" key="1">
    <source>
        <dbReference type="ARBA" id="ARBA00004127"/>
    </source>
</evidence>
<keyword evidence="4 7" id="KW-1133">Transmembrane helix</keyword>
<feature type="compositionally biased region" description="Low complexity" evidence="6">
    <location>
        <begin position="30"/>
        <end position="43"/>
    </location>
</feature>
<evidence type="ECO:0000256" key="5">
    <source>
        <dbReference type="ARBA" id="ARBA00023136"/>
    </source>
</evidence>
<dbReference type="CDD" id="cd02435">
    <property type="entry name" value="CCC1"/>
    <property type="match status" value="1"/>
</dbReference>
<dbReference type="STRING" id="1314777.A0A164PBQ1"/>
<dbReference type="Pfam" id="PF01988">
    <property type="entry name" value="VIT1"/>
    <property type="match status" value="1"/>
</dbReference>
<dbReference type="GO" id="GO:0012505">
    <property type="term" value="C:endomembrane system"/>
    <property type="evidence" value="ECO:0007669"/>
    <property type="project" value="UniProtKB-SubCell"/>
</dbReference>
<sequence length="339" mass="36071">MSNNSTPYQPALAVPLPSRPRAEGTPQALNGHANGNAHSNGHTNGNGNGYGSTNPVWALNPQPTPQTPLISKCDRHHRDGGICCKELKDDDERRLVDPDIVRDVVIGLSDGLTVPFALTAGLSSLGESKLVVLGGVAELIAGAISMGIGGFLASQAERDHYRYLATHTSARVLRSCAGEMEREVCEVLGPIGVDDKLSKQVAQNLHEVEVRTSGNSEEEELKWSRDVGLTKFLLKFGEGIEEVPTRRMFTSAFTIGMGYLLGGIIPLLPYFFTKSARQGLVWSSILTGIVLLIFGWIKTHVTGAGKGWKGYVWGAVSTLLVGGAAAAAAFGIVALLEGE</sequence>
<keyword evidence="5 7" id="KW-0472">Membrane</keyword>
<evidence type="ECO:0000313" key="8">
    <source>
        <dbReference type="EMBL" id="KZS88564.1"/>
    </source>
</evidence>
<feature type="transmembrane region" description="Helical" evidence="7">
    <location>
        <begin position="311"/>
        <end position="336"/>
    </location>
</feature>
<protein>
    <submittedName>
        <fullName evidence="8">DUF125-domain-containing protein</fullName>
    </submittedName>
</protein>
<name>A0A164PBQ1_9AGAM</name>
<dbReference type="OrthoDB" id="73465at2759"/>
<feature type="region of interest" description="Disordered" evidence="6">
    <location>
        <begin position="1"/>
        <end position="72"/>
    </location>
</feature>
<comment type="subcellular location">
    <subcellularLocation>
        <location evidence="1">Endomembrane system</location>
        <topology evidence="1">Multi-pass membrane protein</topology>
    </subcellularLocation>
</comment>
<keyword evidence="9" id="KW-1185">Reference proteome</keyword>
<organism evidence="8 9">
    <name type="scientific">Sistotremastrum niveocremeum HHB9708</name>
    <dbReference type="NCBI Taxonomy" id="1314777"/>
    <lineage>
        <taxon>Eukaryota</taxon>
        <taxon>Fungi</taxon>
        <taxon>Dikarya</taxon>
        <taxon>Basidiomycota</taxon>
        <taxon>Agaricomycotina</taxon>
        <taxon>Agaricomycetes</taxon>
        <taxon>Sistotremastrales</taxon>
        <taxon>Sistotremastraceae</taxon>
        <taxon>Sertulicium</taxon>
        <taxon>Sertulicium niveocremeum</taxon>
    </lineage>
</organism>
<evidence type="ECO:0000256" key="4">
    <source>
        <dbReference type="ARBA" id="ARBA00022989"/>
    </source>
</evidence>
<proteinExistence type="inferred from homology"/>